<name>A0A0F9RCX5_9ZZZZ</name>
<dbReference type="AlphaFoldDB" id="A0A0F9RCX5"/>
<protein>
    <submittedName>
        <fullName evidence="1">Uncharacterized protein</fullName>
    </submittedName>
</protein>
<sequence length="141" mass="16672">MVQRTDRYGDIVEGEPDERVVNTRPFGKPLLLIFVQNRWELMERIGTLKGVLYCKKERLKNLINHCYHIIIYVPTKEIVEFVGRLDNISQDVETREEPRAIVAIDLLGKNIRSLDIPFKLDFGDKSDDFIFEYLKEFLRIE</sequence>
<comment type="caution">
    <text evidence="1">The sequence shown here is derived from an EMBL/GenBank/DDBJ whole genome shotgun (WGS) entry which is preliminary data.</text>
</comment>
<organism evidence="1">
    <name type="scientific">marine sediment metagenome</name>
    <dbReference type="NCBI Taxonomy" id="412755"/>
    <lineage>
        <taxon>unclassified sequences</taxon>
        <taxon>metagenomes</taxon>
        <taxon>ecological metagenomes</taxon>
    </lineage>
</organism>
<accession>A0A0F9RCX5</accession>
<dbReference type="EMBL" id="LAZR01003013">
    <property type="protein sequence ID" value="KKN22981.1"/>
    <property type="molecule type" value="Genomic_DNA"/>
</dbReference>
<evidence type="ECO:0000313" key="1">
    <source>
        <dbReference type="EMBL" id="KKN22981.1"/>
    </source>
</evidence>
<gene>
    <name evidence="1" type="ORF">LCGC14_0909520</name>
</gene>
<reference evidence="1" key="1">
    <citation type="journal article" date="2015" name="Nature">
        <title>Complex archaea that bridge the gap between prokaryotes and eukaryotes.</title>
        <authorList>
            <person name="Spang A."/>
            <person name="Saw J.H."/>
            <person name="Jorgensen S.L."/>
            <person name="Zaremba-Niedzwiedzka K."/>
            <person name="Martijn J."/>
            <person name="Lind A.E."/>
            <person name="van Eijk R."/>
            <person name="Schleper C."/>
            <person name="Guy L."/>
            <person name="Ettema T.J."/>
        </authorList>
    </citation>
    <scope>NUCLEOTIDE SEQUENCE</scope>
</reference>
<proteinExistence type="predicted"/>